<gene>
    <name evidence="1" type="ORF">CYLTODRAFT_493288</name>
</gene>
<name>A0A0D7B1A0_9AGAR</name>
<dbReference type="OrthoDB" id="5440at2759"/>
<reference evidence="1 2" key="1">
    <citation type="journal article" date="2015" name="Fungal Genet. Biol.">
        <title>Evolution of novel wood decay mechanisms in Agaricales revealed by the genome sequences of Fistulina hepatica and Cylindrobasidium torrendii.</title>
        <authorList>
            <person name="Floudas D."/>
            <person name="Held B.W."/>
            <person name="Riley R."/>
            <person name="Nagy L.G."/>
            <person name="Koehler G."/>
            <person name="Ransdell A.S."/>
            <person name="Younus H."/>
            <person name="Chow J."/>
            <person name="Chiniquy J."/>
            <person name="Lipzen A."/>
            <person name="Tritt A."/>
            <person name="Sun H."/>
            <person name="Haridas S."/>
            <person name="LaButti K."/>
            <person name="Ohm R.A."/>
            <person name="Kues U."/>
            <person name="Blanchette R.A."/>
            <person name="Grigoriev I.V."/>
            <person name="Minto R.E."/>
            <person name="Hibbett D.S."/>
        </authorList>
    </citation>
    <scope>NUCLEOTIDE SEQUENCE [LARGE SCALE GENOMIC DNA]</scope>
    <source>
        <strain evidence="1 2">FP15055 ss-10</strain>
    </source>
</reference>
<keyword evidence="2" id="KW-1185">Reference proteome</keyword>
<dbReference type="AlphaFoldDB" id="A0A0D7B1A0"/>
<dbReference type="STRING" id="1314674.A0A0D7B1A0"/>
<dbReference type="EMBL" id="KN880647">
    <property type="protein sequence ID" value="KIY64242.1"/>
    <property type="molecule type" value="Genomic_DNA"/>
</dbReference>
<sequence>MDVTFRIRIVIGDSDRTKPFILDRDYQVDKASTMMAPSVYDPQSPDEQVVPLPSAPLQHIAPNVVLQPPLTRRGTGPGLIAFLPPPTALSPSTRPKKPLDPEPVFKCAEEGFAVVGMTASEAAAEGWSIAESLSKAIDALLEVKELDTKDKFAVTGASFHGHLWHLILEKNKAKLHKCSQHKHPL</sequence>
<organism evidence="1 2">
    <name type="scientific">Cylindrobasidium torrendii FP15055 ss-10</name>
    <dbReference type="NCBI Taxonomy" id="1314674"/>
    <lineage>
        <taxon>Eukaryota</taxon>
        <taxon>Fungi</taxon>
        <taxon>Dikarya</taxon>
        <taxon>Basidiomycota</taxon>
        <taxon>Agaricomycotina</taxon>
        <taxon>Agaricomycetes</taxon>
        <taxon>Agaricomycetidae</taxon>
        <taxon>Agaricales</taxon>
        <taxon>Marasmiineae</taxon>
        <taxon>Physalacriaceae</taxon>
        <taxon>Cylindrobasidium</taxon>
    </lineage>
</organism>
<proteinExistence type="predicted"/>
<evidence type="ECO:0000313" key="1">
    <source>
        <dbReference type="EMBL" id="KIY64242.1"/>
    </source>
</evidence>
<protein>
    <submittedName>
        <fullName evidence="1">Uncharacterized protein</fullName>
    </submittedName>
</protein>
<dbReference type="Proteomes" id="UP000054007">
    <property type="component" value="Unassembled WGS sequence"/>
</dbReference>
<accession>A0A0D7B1A0</accession>
<evidence type="ECO:0000313" key="2">
    <source>
        <dbReference type="Proteomes" id="UP000054007"/>
    </source>
</evidence>